<comment type="similarity">
    <text evidence="1">Belongs to the pseudouridine synthase RluA family.</text>
</comment>
<dbReference type="EMBL" id="LN679131">
    <property type="protein sequence ID" value="CEL58604.1"/>
    <property type="molecule type" value="Genomic_DNA"/>
</dbReference>
<dbReference type="GO" id="GO:0000455">
    <property type="term" value="P:enzyme-directed rRNA pseudouridine synthesis"/>
    <property type="evidence" value="ECO:0007669"/>
    <property type="project" value="TreeGrafter"/>
</dbReference>
<dbReference type="CDD" id="cd02869">
    <property type="entry name" value="PseudoU_synth_RluA_like"/>
    <property type="match status" value="1"/>
</dbReference>
<reference evidence="3 4" key="1">
    <citation type="submission" date="2014-11" db="EMBL/GenBank/DDBJ databases">
        <authorList>
            <person name="Wibberg Daniel"/>
        </authorList>
    </citation>
    <scope>NUCLEOTIDE SEQUENCE [LARGE SCALE GENOMIC DNA]</scope>
    <source>
        <strain evidence="3">Rhizoctonia solani AG1-IB 7/3/14</strain>
    </source>
</reference>
<dbReference type="AlphaFoldDB" id="A0A0B7FNY2"/>
<evidence type="ECO:0000256" key="1">
    <source>
        <dbReference type="ARBA" id="ARBA00010876"/>
    </source>
</evidence>
<accession>A0A0B7FNY2</accession>
<proteinExistence type="inferred from homology"/>
<name>A0A0B7FNY2_THACB</name>
<dbReference type="Pfam" id="PF00849">
    <property type="entry name" value="PseudoU_synth_2"/>
    <property type="match status" value="1"/>
</dbReference>
<protein>
    <submittedName>
        <fullName evidence="3">Ribosomal large subunit pseudouridine synthase D</fullName>
    </submittedName>
</protein>
<sequence length="307" mass="33847">MKAKYAIFVHVFSDFHFSFVANWKLQSTPLCSNGLIILNKPAGLVAQGGEHALESKTKTLEYILEDLTTSLSLRSKPLPVHRLDKQTTGALILARNPQVAQALSSQLRRSSTSTITKTYLAVVRGSFEPYSSGEVRKNLFIDNGRVSTQRTSKEADCREVPTHTIWRCLSSTKGISLMELGLRTGAKHQLRVTMAQILNAPILGDHIYGVANLGDEPGLMLHSASLDILRYLRKPVFGNRTYRLGLVIPPPSAFLSTCKSSGLSIDERWTKVPVRVTIDGLEIPYDPSSSLDEEAVIEALRKSRTGS</sequence>
<dbReference type="GO" id="GO:0003723">
    <property type="term" value="F:RNA binding"/>
    <property type="evidence" value="ECO:0007669"/>
    <property type="project" value="InterPro"/>
</dbReference>
<evidence type="ECO:0000313" key="3">
    <source>
        <dbReference type="EMBL" id="CEL58604.1"/>
    </source>
</evidence>
<dbReference type="Proteomes" id="UP000059188">
    <property type="component" value="Unassembled WGS sequence"/>
</dbReference>
<dbReference type="GO" id="GO:0009982">
    <property type="term" value="F:pseudouridine synthase activity"/>
    <property type="evidence" value="ECO:0007669"/>
    <property type="project" value="InterPro"/>
</dbReference>
<feature type="domain" description="Pseudouridine synthase RsuA/RluA-like" evidence="2">
    <location>
        <begin position="35"/>
        <end position="196"/>
    </location>
</feature>
<dbReference type="PROSITE" id="PS01129">
    <property type="entry name" value="PSI_RLU"/>
    <property type="match status" value="1"/>
</dbReference>
<dbReference type="InterPro" id="IPR020103">
    <property type="entry name" value="PsdUridine_synth_cat_dom_sf"/>
</dbReference>
<dbReference type="OrthoDB" id="428658at2759"/>
<dbReference type="InterPro" id="IPR006145">
    <property type="entry name" value="PsdUridine_synth_RsuA/RluA"/>
</dbReference>
<evidence type="ECO:0000259" key="2">
    <source>
        <dbReference type="Pfam" id="PF00849"/>
    </source>
</evidence>
<dbReference type="SUPFAM" id="SSF55120">
    <property type="entry name" value="Pseudouridine synthase"/>
    <property type="match status" value="1"/>
</dbReference>
<gene>
    <name evidence="3" type="ORF">RSOLAG1IB_08680</name>
</gene>
<dbReference type="PANTHER" id="PTHR21600">
    <property type="entry name" value="MITOCHONDRIAL RNA PSEUDOURIDINE SYNTHASE"/>
    <property type="match status" value="1"/>
</dbReference>
<dbReference type="InterPro" id="IPR006224">
    <property type="entry name" value="PsdUridine_synth_RluA-like_CS"/>
</dbReference>
<keyword evidence="4" id="KW-1185">Reference proteome</keyword>
<organism evidence="3 4">
    <name type="scientific">Thanatephorus cucumeris (strain AG1-IB / isolate 7/3/14)</name>
    <name type="common">Lettuce bottom rot fungus</name>
    <name type="synonym">Rhizoctonia solani</name>
    <dbReference type="NCBI Taxonomy" id="1108050"/>
    <lineage>
        <taxon>Eukaryota</taxon>
        <taxon>Fungi</taxon>
        <taxon>Dikarya</taxon>
        <taxon>Basidiomycota</taxon>
        <taxon>Agaricomycotina</taxon>
        <taxon>Agaricomycetes</taxon>
        <taxon>Cantharellales</taxon>
        <taxon>Ceratobasidiaceae</taxon>
        <taxon>Rhizoctonia</taxon>
        <taxon>Rhizoctonia solani AG-1</taxon>
    </lineage>
</organism>
<dbReference type="Gene3D" id="3.30.2350.10">
    <property type="entry name" value="Pseudouridine synthase"/>
    <property type="match status" value="1"/>
</dbReference>
<dbReference type="PANTHER" id="PTHR21600:SF87">
    <property type="entry name" value="RNA PSEUDOURIDYLATE SYNTHASE DOMAIN-CONTAINING PROTEIN 1"/>
    <property type="match status" value="1"/>
</dbReference>
<dbReference type="InterPro" id="IPR050188">
    <property type="entry name" value="RluA_PseudoU_synthase"/>
</dbReference>
<evidence type="ECO:0000313" key="4">
    <source>
        <dbReference type="Proteomes" id="UP000059188"/>
    </source>
</evidence>
<dbReference type="STRING" id="1108050.A0A0B7FNY2"/>